<name>X1GZI0_9ZZZZ</name>
<dbReference type="InterPro" id="IPR029063">
    <property type="entry name" value="SAM-dependent_MTases_sf"/>
</dbReference>
<evidence type="ECO:0000313" key="1">
    <source>
        <dbReference type="EMBL" id="GAH62552.1"/>
    </source>
</evidence>
<feature type="non-terminal residue" evidence="1">
    <location>
        <position position="1"/>
    </location>
</feature>
<dbReference type="Gene3D" id="3.40.50.150">
    <property type="entry name" value="Vaccinia Virus protein VP39"/>
    <property type="match status" value="1"/>
</dbReference>
<sequence length="48" mass="5238">DAIVAKILRKPEDRIIADIIEKVRSGTMLDLGSGTGYLSIGIAKKVRR</sequence>
<reference evidence="1" key="1">
    <citation type="journal article" date="2014" name="Front. Microbiol.">
        <title>High frequency of phylogenetically diverse reductive dehalogenase-homologous genes in deep subseafloor sedimentary metagenomes.</title>
        <authorList>
            <person name="Kawai M."/>
            <person name="Futagami T."/>
            <person name="Toyoda A."/>
            <person name="Takaki Y."/>
            <person name="Nishi S."/>
            <person name="Hori S."/>
            <person name="Arai W."/>
            <person name="Tsubouchi T."/>
            <person name="Morono Y."/>
            <person name="Uchiyama I."/>
            <person name="Ito T."/>
            <person name="Fujiyama A."/>
            <person name="Inagaki F."/>
            <person name="Takami H."/>
        </authorList>
    </citation>
    <scope>NUCLEOTIDE SEQUENCE</scope>
    <source>
        <strain evidence="1">Expedition CK06-06</strain>
    </source>
</reference>
<comment type="caution">
    <text evidence="1">The sequence shown here is derived from an EMBL/GenBank/DDBJ whole genome shotgun (WGS) entry which is preliminary data.</text>
</comment>
<organism evidence="1">
    <name type="scientific">marine sediment metagenome</name>
    <dbReference type="NCBI Taxonomy" id="412755"/>
    <lineage>
        <taxon>unclassified sequences</taxon>
        <taxon>metagenomes</taxon>
        <taxon>ecological metagenomes</taxon>
    </lineage>
</organism>
<dbReference type="SUPFAM" id="SSF53335">
    <property type="entry name" value="S-adenosyl-L-methionine-dependent methyltransferases"/>
    <property type="match status" value="1"/>
</dbReference>
<dbReference type="AlphaFoldDB" id="X1GZI0"/>
<proteinExistence type="predicted"/>
<evidence type="ECO:0008006" key="2">
    <source>
        <dbReference type="Google" id="ProtNLM"/>
    </source>
</evidence>
<dbReference type="EMBL" id="BARU01032945">
    <property type="protein sequence ID" value="GAH62552.1"/>
    <property type="molecule type" value="Genomic_DNA"/>
</dbReference>
<protein>
    <recommendedName>
        <fullName evidence="2">Methyltransferase small domain-containing protein</fullName>
    </recommendedName>
</protein>
<accession>X1GZI0</accession>
<gene>
    <name evidence="1" type="ORF">S03H2_51887</name>
</gene>